<dbReference type="Gene3D" id="3.40.50.300">
    <property type="entry name" value="P-loop containing nucleotide triphosphate hydrolases"/>
    <property type="match status" value="1"/>
</dbReference>
<dbReference type="Proteomes" id="UP000823631">
    <property type="component" value="Unassembled WGS sequence"/>
</dbReference>
<evidence type="ECO:0000256" key="7">
    <source>
        <dbReference type="SAM" id="Phobius"/>
    </source>
</evidence>
<sequence length="465" mass="51182">FKIIEKFRSGLFDRALSLNYQAQLNFQRADLERRLHGDIEKLELLYLREFMPIVCAFITGFIAGCIMAAFDLRLLFAFLIAFCGAGVVVPLISASFFGRFSARVSDDLLSLNNEASVFISGLLDFMVLNALPARLERLEQLNARICKSRFMLTLIDGINQAVLMFAALLCFLSLLVIGSSLFLAGEISAAQCMMLCIGAMSAFECLQPMALALISFPEAELSAGRVFELLNGSPRTEGAHRLERPISRIDCRGICFAYTRRRQLFTNFNAVFEAGNNYALTGPLGSGKSSLIFMLLGLLKPQQGEILYDGITGESLKAQSLNEQFAVCFQEPSLMSGTILEIFTAVNPQITLAQIHELLRLVELEDFVSSLEHGLDTFIGMHGRALSGGQARRFALARALSRKAPFLLLDEPGEGLDAEQERRILKRILTSRHGVIMISHRGTGLEWCDEVLHLGSGTSSGGAQS</sequence>
<evidence type="ECO:0000256" key="2">
    <source>
        <dbReference type="ARBA" id="ARBA00022692"/>
    </source>
</evidence>
<feature type="domain" description="ABC transmembrane type-1" evidence="9">
    <location>
        <begin position="1"/>
        <end position="218"/>
    </location>
</feature>
<dbReference type="PROSITE" id="PS50929">
    <property type="entry name" value="ABC_TM1F"/>
    <property type="match status" value="1"/>
</dbReference>
<evidence type="ECO:0000256" key="3">
    <source>
        <dbReference type="ARBA" id="ARBA00022741"/>
    </source>
</evidence>
<keyword evidence="6 7" id="KW-0472">Membrane</keyword>
<dbReference type="GO" id="GO:0016887">
    <property type="term" value="F:ATP hydrolysis activity"/>
    <property type="evidence" value="ECO:0007669"/>
    <property type="project" value="InterPro"/>
</dbReference>
<feature type="domain" description="ABC transporter" evidence="8">
    <location>
        <begin position="249"/>
        <end position="465"/>
    </location>
</feature>
<dbReference type="InterPro" id="IPR036640">
    <property type="entry name" value="ABC1_TM_sf"/>
</dbReference>
<dbReference type="SMART" id="SM00382">
    <property type="entry name" value="AAA"/>
    <property type="match status" value="1"/>
</dbReference>
<dbReference type="InterPro" id="IPR011527">
    <property type="entry name" value="ABC1_TM_dom"/>
</dbReference>
<organism evidence="10 11">
    <name type="scientific">Candidatus Avisuccinivibrio stercorigallinarum</name>
    <dbReference type="NCBI Taxonomy" id="2840704"/>
    <lineage>
        <taxon>Bacteria</taxon>
        <taxon>Pseudomonadati</taxon>
        <taxon>Pseudomonadota</taxon>
        <taxon>Gammaproteobacteria</taxon>
        <taxon>Aeromonadales</taxon>
        <taxon>Succinivibrionaceae</taxon>
        <taxon>Succinivibrionaceae incertae sedis</taxon>
        <taxon>Candidatus Avisuccinivibrio</taxon>
    </lineage>
</organism>
<comment type="subcellular location">
    <subcellularLocation>
        <location evidence="1">Cell membrane</location>
        <topology evidence="1">Multi-pass membrane protein</topology>
    </subcellularLocation>
</comment>
<feature type="transmembrane region" description="Helical" evidence="7">
    <location>
        <begin position="75"/>
        <end position="97"/>
    </location>
</feature>
<dbReference type="GO" id="GO:0015421">
    <property type="term" value="F:ABC-type oligopeptide transporter activity"/>
    <property type="evidence" value="ECO:0007669"/>
    <property type="project" value="TreeGrafter"/>
</dbReference>
<keyword evidence="4 10" id="KW-0067">ATP-binding</keyword>
<accession>A0A9D9DAR6</accession>
<dbReference type="EMBL" id="JADINH010000023">
    <property type="protein sequence ID" value="MBO8415002.1"/>
    <property type="molecule type" value="Genomic_DNA"/>
</dbReference>
<evidence type="ECO:0000313" key="10">
    <source>
        <dbReference type="EMBL" id="MBO8415002.1"/>
    </source>
</evidence>
<dbReference type="PANTHER" id="PTHR43394">
    <property type="entry name" value="ATP-DEPENDENT PERMEASE MDL1, MITOCHONDRIAL"/>
    <property type="match status" value="1"/>
</dbReference>
<comment type="caution">
    <text evidence="10">The sequence shown here is derived from an EMBL/GenBank/DDBJ whole genome shotgun (WGS) entry which is preliminary data.</text>
</comment>
<dbReference type="Pfam" id="PF00005">
    <property type="entry name" value="ABC_tran"/>
    <property type="match status" value="1"/>
</dbReference>
<evidence type="ECO:0000313" key="11">
    <source>
        <dbReference type="Proteomes" id="UP000823631"/>
    </source>
</evidence>
<dbReference type="InterPro" id="IPR017871">
    <property type="entry name" value="ABC_transporter-like_CS"/>
</dbReference>
<dbReference type="PROSITE" id="PS50893">
    <property type="entry name" value="ABC_TRANSPORTER_2"/>
    <property type="match status" value="1"/>
</dbReference>
<evidence type="ECO:0000256" key="4">
    <source>
        <dbReference type="ARBA" id="ARBA00022840"/>
    </source>
</evidence>
<dbReference type="InterPro" id="IPR003439">
    <property type="entry name" value="ABC_transporter-like_ATP-bd"/>
</dbReference>
<gene>
    <name evidence="10" type="ORF">IAB19_01310</name>
</gene>
<evidence type="ECO:0000256" key="6">
    <source>
        <dbReference type="ARBA" id="ARBA00023136"/>
    </source>
</evidence>
<dbReference type="Gene3D" id="1.20.1560.10">
    <property type="entry name" value="ABC transporter type 1, transmembrane domain"/>
    <property type="match status" value="1"/>
</dbReference>
<name>A0A9D9DAR6_9GAMM</name>
<protein>
    <submittedName>
        <fullName evidence="10">ABC transporter ATP-binding protein</fullName>
    </submittedName>
</protein>
<reference evidence="10" key="2">
    <citation type="journal article" date="2021" name="PeerJ">
        <title>Extensive microbial diversity within the chicken gut microbiome revealed by metagenomics and culture.</title>
        <authorList>
            <person name="Gilroy R."/>
            <person name="Ravi A."/>
            <person name="Getino M."/>
            <person name="Pursley I."/>
            <person name="Horton D.L."/>
            <person name="Alikhan N.F."/>
            <person name="Baker D."/>
            <person name="Gharbi K."/>
            <person name="Hall N."/>
            <person name="Watson M."/>
            <person name="Adriaenssens E.M."/>
            <person name="Foster-Nyarko E."/>
            <person name="Jarju S."/>
            <person name="Secka A."/>
            <person name="Antonio M."/>
            <person name="Oren A."/>
            <person name="Chaudhuri R.R."/>
            <person name="La Ragione R."/>
            <person name="Hildebrand F."/>
            <person name="Pallen M.J."/>
        </authorList>
    </citation>
    <scope>NUCLEOTIDE SEQUENCE</scope>
    <source>
        <strain evidence="10">17213</strain>
    </source>
</reference>
<keyword evidence="5 7" id="KW-1133">Transmembrane helix</keyword>
<feature type="transmembrane region" description="Helical" evidence="7">
    <location>
        <begin position="50"/>
        <end position="70"/>
    </location>
</feature>
<dbReference type="InterPro" id="IPR039421">
    <property type="entry name" value="Type_1_exporter"/>
</dbReference>
<evidence type="ECO:0000259" key="8">
    <source>
        <dbReference type="PROSITE" id="PS50893"/>
    </source>
</evidence>
<dbReference type="InterPro" id="IPR003593">
    <property type="entry name" value="AAA+_ATPase"/>
</dbReference>
<proteinExistence type="predicted"/>
<dbReference type="SUPFAM" id="SSF52540">
    <property type="entry name" value="P-loop containing nucleoside triphosphate hydrolases"/>
    <property type="match status" value="1"/>
</dbReference>
<evidence type="ECO:0000256" key="1">
    <source>
        <dbReference type="ARBA" id="ARBA00004651"/>
    </source>
</evidence>
<keyword evidence="3" id="KW-0547">Nucleotide-binding</keyword>
<feature type="non-terminal residue" evidence="10">
    <location>
        <position position="1"/>
    </location>
</feature>
<reference evidence="10" key="1">
    <citation type="submission" date="2020-10" db="EMBL/GenBank/DDBJ databases">
        <authorList>
            <person name="Gilroy R."/>
        </authorList>
    </citation>
    <scope>NUCLEOTIDE SEQUENCE</scope>
    <source>
        <strain evidence="10">17213</strain>
    </source>
</reference>
<feature type="transmembrane region" description="Helical" evidence="7">
    <location>
        <begin position="161"/>
        <end position="184"/>
    </location>
</feature>
<evidence type="ECO:0000256" key="5">
    <source>
        <dbReference type="ARBA" id="ARBA00022989"/>
    </source>
</evidence>
<dbReference type="InterPro" id="IPR027417">
    <property type="entry name" value="P-loop_NTPase"/>
</dbReference>
<dbReference type="SUPFAM" id="SSF90123">
    <property type="entry name" value="ABC transporter transmembrane region"/>
    <property type="match status" value="1"/>
</dbReference>
<dbReference type="AlphaFoldDB" id="A0A9D9DAR6"/>
<dbReference type="PANTHER" id="PTHR43394:SF1">
    <property type="entry name" value="ATP-BINDING CASSETTE SUB-FAMILY B MEMBER 10, MITOCHONDRIAL"/>
    <property type="match status" value="1"/>
</dbReference>
<evidence type="ECO:0000259" key="9">
    <source>
        <dbReference type="PROSITE" id="PS50929"/>
    </source>
</evidence>
<dbReference type="GO" id="GO:0005886">
    <property type="term" value="C:plasma membrane"/>
    <property type="evidence" value="ECO:0007669"/>
    <property type="project" value="UniProtKB-SubCell"/>
</dbReference>
<dbReference type="PROSITE" id="PS00211">
    <property type="entry name" value="ABC_TRANSPORTER_1"/>
    <property type="match status" value="1"/>
</dbReference>
<dbReference type="GO" id="GO:0005524">
    <property type="term" value="F:ATP binding"/>
    <property type="evidence" value="ECO:0007669"/>
    <property type="project" value="UniProtKB-KW"/>
</dbReference>
<keyword evidence="2 7" id="KW-0812">Transmembrane</keyword>